<feature type="domain" description="Zn(2)-C6 fungal-type" evidence="9">
    <location>
        <begin position="26"/>
        <end position="58"/>
    </location>
</feature>
<keyword evidence="6" id="KW-0804">Transcription</keyword>
<evidence type="ECO:0000256" key="6">
    <source>
        <dbReference type="ARBA" id="ARBA00023163"/>
    </source>
</evidence>
<keyword evidence="7" id="KW-0539">Nucleus</keyword>
<keyword evidence="4" id="KW-0805">Transcription regulation</keyword>
<feature type="region of interest" description="Disordered" evidence="8">
    <location>
        <begin position="649"/>
        <end position="691"/>
    </location>
</feature>
<organism evidence="10 11">
    <name type="scientific">Trametes coccinea (strain BRFM310)</name>
    <name type="common">Pycnoporus coccineus</name>
    <dbReference type="NCBI Taxonomy" id="1353009"/>
    <lineage>
        <taxon>Eukaryota</taxon>
        <taxon>Fungi</taxon>
        <taxon>Dikarya</taxon>
        <taxon>Basidiomycota</taxon>
        <taxon>Agaricomycotina</taxon>
        <taxon>Agaricomycetes</taxon>
        <taxon>Polyporales</taxon>
        <taxon>Polyporaceae</taxon>
        <taxon>Trametes</taxon>
    </lineage>
</organism>
<name>A0A1Y2I9X4_TRAC3</name>
<dbReference type="SMART" id="SM00906">
    <property type="entry name" value="Fungal_trans"/>
    <property type="match status" value="1"/>
</dbReference>
<evidence type="ECO:0000256" key="2">
    <source>
        <dbReference type="ARBA" id="ARBA00022723"/>
    </source>
</evidence>
<evidence type="ECO:0000313" key="10">
    <source>
        <dbReference type="EMBL" id="OSC97917.1"/>
    </source>
</evidence>
<feature type="compositionally biased region" description="Basic and acidic residues" evidence="8">
    <location>
        <begin position="1"/>
        <end position="10"/>
    </location>
</feature>
<feature type="compositionally biased region" description="Gly residues" evidence="8">
    <location>
        <begin position="831"/>
        <end position="846"/>
    </location>
</feature>
<evidence type="ECO:0000256" key="8">
    <source>
        <dbReference type="SAM" id="MobiDB-lite"/>
    </source>
</evidence>
<feature type="compositionally biased region" description="Low complexity" evidence="8">
    <location>
        <begin position="859"/>
        <end position="887"/>
    </location>
</feature>
<feature type="compositionally biased region" description="Low complexity" evidence="8">
    <location>
        <begin position="131"/>
        <end position="144"/>
    </location>
</feature>
<dbReference type="GO" id="GO:0000981">
    <property type="term" value="F:DNA-binding transcription factor activity, RNA polymerase II-specific"/>
    <property type="evidence" value="ECO:0007669"/>
    <property type="project" value="InterPro"/>
</dbReference>
<accession>A0A1Y2I9X4</accession>
<feature type="region of interest" description="Disordered" evidence="8">
    <location>
        <begin position="718"/>
        <end position="783"/>
    </location>
</feature>
<dbReference type="AlphaFoldDB" id="A0A1Y2I9X4"/>
<feature type="region of interest" description="Disordered" evidence="8">
    <location>
        <begin position="1"/>
        <end position="20"/>
    </location>
</feature>
<protein>
    <recommendedName>
        <fullName evidence="9">Zn(2)-C6 fungal-type domain-containing protein</fullName>
    </recommendedName>
</protein>
<dbReference type="SMART" id="SM00066">
    <property type="entry name" value="GAL4"/>
    <property type="match status" value="1"/>
</dbReference>
<dbReference type="GO" id="GO:0003677">
    <property type="term" value="F:DNA binding"/>
    <property type="evidence" value="ECO:0007669"/>
    <property type="project" value="UniProtKB-KW"/>
</dbReference>
<dbReference type="STRING" id="1353009.A0A1Y2I9X4"/>
<feature type="compositionally biased region" description="Low complexity" evidence="8">
    <location>
        <begin position="185"/>
        <end position="202"/>
    </location>
</feature>
<dbReference type="GO" id="GO:0005634">
    <property type="term" value="C:nucleus"/>
    <property type="evidence" value="ECO:0007669"/>
    <property type="project" value="UniProtKB-SubCell"/>
</dbReference>
<feature type="region of interest" description="Disordered" evidence="8">
    <location>
        <begin position="831"/>
        <end position="903"/>
    </location>
</feature>
<dbReference type="PANTHER" id="PTHR31313">
    <property type="entry name" value="TY1 ENHANCER ACTIVATOR"/>
    <property type="match status" value="1"/>
</dbReference>
<dbReference type="InterPro" id="IPR007219">
    <property type="entry name" value="XnlR_reg_dom"/>
</dbReference>
<keyword evidence="5" id="KW-0238">DNA-binding</keyword>
<dbReference type="InterPro" id="IPR051615">
    <property type="entry name" value="Transcr_Regulatory_Elem"/>
</dbReference>
<feature type="compositionally biased region" description="Low complexity" evidence="8">
    <location>
        <begin position="718"/>
        <end position="727"/>
    </location>
</feature>
<feature type="compositionally biased region" description="Low complexity" evidence="8">
    <location>
        <begin position="101"/>
        <end position="119"/>
    </location>
</feature>
<keyword evidence="3" id="KW-0862">Zinc</keyword>
<dbReference type="PROSITE" id="PS00463">
    <property type="entry name" value="ZN2_CY6_FUNGAL_1"/>
    <property type="match status" value="1"/>
</dbReference>
<evidence type="ECO:0000256" key="3">
    <source>
        <dbReference type="ARBA" id="ARBA00022833"/>
    </source>
</evidence>
<sequence length="940" mass="102401">MKDGKQRARPDGTIVPSGRGTYAKQACSHCRKRKSKCDGRTPVCGPCEKAGRASECTWGKETAKKARTQQHFESLENYIRALEAKIKDLQADLEYCRRNHGGPAPSGSSDAGAGSSDPSGRAETATTRSTGSDGNDDSGSSNNESDIDHLITPTRHLVLSDNDLEYHGPTSVWRLAPQRGSPSVSSDAKASASPEPSPASVPGTTYFDWSRHLPPEVPLTRAEHDRLLEILFKFFSSWGLRIVPELFLRDMHRALTAPPNLPPPKSAHYSPMLHNAVLALATAYTDDPLIKDMRYRQLYARKAKSYIESECQRPTIPLITALGVLAAFHSAAGEQSLGYLYFGMAGRMSQALGLNIDCSPWVKSGLITHEDMLDRNWAYWATFSQDVLWSLYVGRECCVLPPRKDRQIPLPWVGSEIDQAPWYWAPCKMPPQPSHVVRTFEKTCELMLIARKIMDFVNSLGPGSKREGALQIVSEMDIQLNNWKDSLSPEVDLTAASRPNALPHRLMLHLTYWWLLLLLHRPFYRRSKSNSSGPDIDHVKLCNRAGDNIMLLLGIWNDKYSVRYLPITLMQVIFCAGTSFILSAVQATSGPRLGRVALTSALAQAEQCIRYLLICGKSFDCANHVASILSTVLHEQLKPRLLLRTLEPRDLLPPKPMPEQSQDQQQQTHGQSLHDYGQYNGGAPGANMQPDTEILNLDTTITNLDTLRDQCRYSMSATASSSSSAGSEWHTPDSFSMAPTSPVGAGTSAASAGSRTQPLGTVGGGGPGMSTGPGGYGIGPSAGLNGMGEDVEMDFGLTGMDLGIMGGQPLSNRPYMAFGIPELPAPILGNGGSAAGGGGGGGGGDAGYPDLDAPPAPWQQQQQQSQQQQSQQQQQVQQQQQQQQQQSRRNIQVPAVGALGQSMPLDFSPEELAVMDQILRQQFNGHQGMDYRVAGPSRYG</sequence>
<feature type="compositionally biased region" description="Low complexity" evidence="8">
    <location>
        <begin position="744"/>
        <end position="760"/>
    </location>
</feature>
<dbReference type="InterPro" id="IPR036864">
    <property type="entry name" value="Zn2-C6_fun-type_DNA-bd_sf"/>
</dbReference>
<feature type="region of interest" description="Disordered" evidence="8">
    <location>
        <begin position="173"/>
        <end position="203"/>
    </location>
</feature>
<evidence type="ECO:0000259" key="9">
    <source>
        <dbReference type="PROSITE" id="PS50048"/>
    </source>
</evidence>
<evidence type="ECO:0000313" key="11">
    <source>
        <dbReference type="Proteomes" id="UP000193067"/>
    </source>
</evidence>
<dbReference type="EMBL" id="KZ084144">
    <property type="protein sequence ID" value="OSC97917.1"/>
    <property type="molecule type" value="Genomic_DNA"/>
</dbReference>
<dbReference type="Pfam" id="PF00172">
    <property type="entry name" value="Zn_clus"/>
    <property type="match status" value="1"/>
</dbReference>
<dbReference type="Pfam" id="PF04082">
    <property type="entry name" value="Fungal_trans"/>
    <property type="match status" value="1"/>
</dbReference>
<comment type="subcellular location">
    <subcellularLocation>
        <location evidence="1">Nucleus</location>
    </subcellularLocation>
</comment>
<dbReference type="CDD" id="cd12148">
    <property type="entry name" value="fungal_TF_MHR"/>
    <property type="match status" value="1"/>
</dbReference>
<dbReference type="Proteomes" id="UP000193067">
    <property type="component" value="Unassembled WGS sequence"/>
</dbReference>
<gene>
    <name evidence="10" type="ORF">PYCCODRAFT_1439733</name>
</gene>
<dbReference type="OrthoDB" id="2154091at2759"/>
<feature type="compositionally biased region" description="Low complexity" evidence="8">
    <location>
        <begin position="660"/>
        <end position="671"/>
    </location>
</feature>
<feature type="region of interest" description="Disordered" evidence="8">
    <location>
        <begin position="97"/>
        <end position="148"/>
    </location>
</feature>
<proteinExistence type="predicted"/>
<dbReference type="PROSITE" id="PS50048">
    <property type="entry name" value="ZN2_CY6_FUNGAL_2"/>
    <property type="match status" value="1"/>
</dbReference>
<keyword evidence="2" id="KW-0479">Metal-binding</keyword>
<dbReference type="CDD" id="cd00067">
    <property type="entry name" value="GAL4"/>
    <property type="match status" value="1"/>
</dbReference>
<evidence type="ECO:0000256" key="5">
    <source>
        <dbReference type="ARBA" id="ARBA00023125"/>
    </source>
</evidence>
<dbReference type="PANTHER" id="PTHR31313:SF81">
    <property type="entry name" value="TY1 ENHANCER ACTIVATOR"/>
    <property type="match status" value="1"/>
</dbReference>
<evidence type="ECO:0000256" key="1">
    <source>
        <dbReference type="ARBA" id="ARBA00004123"/>
    </source>
</evidence>
<keyword evidence="11" id="KW-1185">Reference proteome</keyword>
<dbReference type="GO" id="GO:0006351">
    <property type="term" value="P:DNA-templated transcription"/>
    <property type="evidence" value="ECO:0007669"/>
    <property type="project" value="InterPro"/>
</dbReference>
<dbReference type="Gene3D" id="4.10.240.10">
    <property type="entry name" value="Zn(2)-C6 fungal-type DNA-binding domain"/>
    <property type="match status" value="1"/>
</dbReference>
<reference evidence="10 11" key="1">
    <citation type="journal article" date="2015" name="Biotechnol. Biofuels">
        <title>Enhanced degradation of softwood versus hardwood by the white-rot fungus Pycnoporus coccineus.</title>
        <authorList>
            <person name="Couturier M."/>
            <person name="Navarro D."/>
            <person name="Chevret D."/>
            <person name="Henrissat B."/>
            <person name="Piumi F."/>
            <person name="Ruiz-Duenas F.J."/>
            <person name="Martinez A.T."/>
            <person name="Grigoriev I.V."/>
            <person name="Riley R."/>
            <person name="Lipzen A."/>
            <person name="Berrin J.G."/>
            <person name="Master E.R."/>
            <person name="Rosso M.N."/>
        </authorList>
    </citation>
    <scope>NUCLEOTIDE SEQUENCE [LARGE SCALE GENOMIC DNA]</scope>
    <source>
        <strain evidence="10 11">BRFM310</strain>
    </source>
</reference>
<feature type="compositionally biased region" description="Gly residues" evidence="8">
    <location>
        <begin position="761"/>
        <end position="780"/>
    </location>
</feature>
<dbReference type="SUPFAM" id="SSF57701">
    <property type="entry name" value="Zn2/Cys6 DNA-binding domain"/>
    <property type="match status" value="1"/>
</dbReference>
<evidence type="ECO:0000256" key="4">
    <source>
        <dbReference type="ARBA" id="ARBA00023015"/>
    </source>
</evidence>
<evidence type="ECO:0000256" key="7">
    <source>
        <dbReference type="ARBA" id="ARBA00023242"/>
    </source>
</evidence>
<dbReference type="InterPro" id="IPR001138">
    <property type="entry name" value="Zn2Cys6_DnaBD"/>
</dbReference>
<dbReference type="GO" id="GO:0008270">
    <property type="term" value="F:zinc ion binding"/>
    <property type="evidence" value="ECO:0007669"/>
    <property type="project" value="InterPro"/>
</dbReference>